<dbReference type="InterPro" id="IPR007630">
    <property type="entry name" value="RNA_pol_sigma70_r4"/>
</dbReference>
<organism evidence="3 4">
    <name type="scientific">Grylomicrobium aquisgranensis</name>
    <dbReference type="NCBI Taxonomy" id="2926318"/>
    <lineage>
        <taxon>Bacteria</taxon>
        <taxon>Bacillati</taxon>
        <taxon>Bacillota</taxon>
        <taxon>Erysipelotrichia</taxon>
        <taxon>Erysipelotrichales</taxon>
        <taxon>Erysipelotrichaceae</taxon>
        <taxon>Grylomicrobium</taxon>
    </lineage>
</organism>
<dbReference type="SUPFAM" id="SSF88659">
    <property type="entry name" value="Sigma3 and sigma4 domains of RNA polymerase sigma factors"/>
    <property type="match status" value="1"/>
</dbReference>
<sequence length="915" mass="106619">MMMSLDNNEQHTFHLDDEIDQCGLSNRSTHALLKNGVLTVKDLLGLSEEDLWNFHSIGKKSVAEILAFKQNICTDEFVETVHQDQVKLAEKLKPVLDDPIFCGYDDSIKVLHLSVRSEHCLMNAGILTVGKLSEISDNQLLRIRNLGNKSFSEISNIRNHLMITDRNADNDNDVLSRCDRHIEICELLASKYHIPAANIAAAISQLPDGLTDVECARQIGRDKRIKSFIAEKVMKDISAYPDGIAAKDFVYQTTGSDTEKKFVEEVILLMLNERRLDYEESKISLHYPTVSEWISGIKDERDRFILSGRAHGKTLENVSEELGITRERVRQIESKYLRNKPRLKEDKYRYLFNEYYLSRDDFYYAFPDESDLTFSFLKMGHGKRGTQSIEDAMSDAKVSDHIKRGLQRLLCRNYLIDGNNAIPAKRPEIVKYFVRKECRQDTNLNDFVKKYDAFLRDHGFENAEELKVDPRVYANTIAASRYALWKQWRTFRYYDVDANDYADFVQTINLPQFDHKEISTLKILRDNQELMREYDIHDEYELHDLLKKIWNQYGNIQVDFARMPTLRIGSGVDREQQILELLEEVTPINVNDFAKLYEEMYGVKAPVFISNLAPIINRYFHDGIYEIQSEVLSDEQYAKMKEVLTEECYSINRIRQIFFKLYPDDKLEKINAYTLKMLGFKYFSGYVIRSKYNSAHEYFEKLLDVPYFDVASVDHDVRFAAAFSGIYQQKRDQLSLIEYEEGKCISQNELAEKYGISKDDMIQLRNAMLKMIDPDTVYSIHYLKNHGLHLENTKFENWSDYALSSILAGAKDQIKSIKMGHVRVFCQAEQPTIYLLISQVFGDADQMKYCDLVSTFENQYGVHLKDDKVKTIIKDSDYYYDPIDKMIYRNYQVYAKISPVNDDLGDMELDESLFD</sequence>
<dbReference type="InterPro" id="IPR036388">
    <property type="entry name" value="WH-like_DNA-bd_sf"/>
</dbReference>
<proteinExistence type="predicted"/>
<protein>
    <submittedName>
        <fullName evidence="3">Uncharacterized protein</fullName>
    </submittedName>
</protein>
<evidence type="ECO:0000259" key="2">
    <source>
        <dbReference type="Pfam" id="PF04545"/>
    </source>
</evidence>
<dbReference type="GO" id="GO:0003899">
    <property type="term" value="F:DNA-directed RNA polymerase activity"/>
    <property type="evidence" value="ECO:0007669"/>
    <property type="project" value="InterPro"/>
</dbReference>
<dbReference type="PRINTS" id="PR00046">
    <property type="entry name" value="SIGMA70FCT"/>
</dbReference>
<dbReference type="Pfam" id="PF03118">
    <property type="entry name" value="RNA_pol_A_CTD"/>
    <property type="match status" value="2"/>
</dbReference>
<dbReference type="InterPro" id="IPR000943">
    <property type="entry name" value="RNA_pol_sigma70"/>
</dbReference>
<dbReference type="AlphaFoldDB" id="A0AB35U6N0"/>
<dbReference type="InterPro" id="IPR011260">
    <property type="entry name" value="RNAP_asu_C"/>
</dbReference>
<dbReference type="EMBL" id="JALBUR010000002">
    <property type="protein sequence ID" value="MDX8418860.1"/>
    <property type="molecule type" value="Genomic_DNA"/>
</dbReference>
<evidence type="ECO:0000313" key="4">
    <source>
        <dbReference type="Proteomes" id="UP001286174"/>
    </source>
</evidence>
<dbReference type="InterPro" id="IPR013324">
    <property type="entry name" value="RNA_pol_sigma_r3/r4-like"/>
</dbReference>
<dbReference type="RefSeq" id="WP_370595447.1">
    <property type="nucleotide sequence ID" value="NZ_JALBUR010000002.1"/>
</dbReference>
<dbReference type="GO" id="GO:0006352">
    <property type="term" value="P:DNA-templated transcription initiation"/>
    <property type="evidence" value="ECO:0007669"/>
    <property type="project" value="InterPro"/>
</dbReference>
<dbReference type="GO" id="GO:0003700">
    <property type="term" value="F:DNA-binding transcription factor activity"/>
    <property type="evidence" value="ECO:0007669"/>
    <property type="project" value="InterPro"/>
</dbReference>
<dbReference type="Pfam" id="PF04545">
    <property type="entry name" value="Sigma70_r4"/>
    <property type="match status" value="1"/>
</dbReference>
<evidence type="ECO:0000259" key="1">
    <source>
        <dbReference type="Pfam" id="PF03118"/>
    </source>
</evidence>
<feature type="domain" description="RNA polymerase alpha subunit C-terminal" evidence="1">
    <location>
        <begin position="11"/>
        <end position="66"/>
    </location>
</feature>
<comment type="caution">
    <text evidence="3">The sequence shown here is derived from an EMBL/GenBank/DDBJ whole genome shotgun (WGS) entry which is preliminary data.</text>
</comment>
<gene>
    <name evidence="3" type="ORF">MOZ60_01985</name>
</gene>
<keyword evidence="4" id="KW-1185">Reference proteome</keyword>
<reference evidence="3 4" key="1">
    <citation type="submission" date="2022-03" db="EMBL/GenBank/DDBJ databases">
        <title>Novel taxa within the pig intestine.</title>
        <authorList>
            <person name="Wylensek D."/>
            <person name="Bishof K."/>
            <person name="Afrizal A."/>
            <person name="Clavel T."/>
        </authorList>
    </citation>
    <scope>NUCLEOTIDE SEQUENCE [LARGE SCALE GENOMIC DNA]</scope>
    <source>
        <strain evidence="3 4">CLA-KB-P133</strain>
    </source>
</reference>
<name>A0AB35U6N0_9FIRM</name>
<dbReference type="GO" id="GO:0003677">
    <property type="term" value="F:DNA binding"/>
    <property type="evidence" value="ECO:0007669"/>
    <property type="project" value="InterPro"/>
</dbReference>
<dbReference type="Gene3D" id="1.10.10.10">
    <property type="entry name" value="Winged helix-like DNA-binding domain superfamily/Winged helix DNA-binding domain"/>
    <property type="match status" value="1"/>
</dbReference>
<evidence type="ECO:0000313" key="3">
    <source>
        <dbReference type="EMBL" id="MDX8418860.1"/>
    </source>
</evidence>
<dbReference type="Gene3D" id="1.10.150.20">
    <property type="entry name" value="5' to 3' exonuclease, C-terminal subdomain"/>
    <property type="match status" value="2"/>
</dbReference>
<feature type="domain" description="RNA polymerase sigma-70 region 4" evidence="2">
    <location>
        <begin position="301"/>
        <end position="338"/>
    </location>
</feature>
<dbReference type="SUPFAM" id="SSF47789">
    <property type="entry name" value="C-terminal domain of RNA polymerase alpha subunit"/>
    <property type="match status" value="2"/>
</dbReference>
<feature type="domain" description="RNA polymerase alpha subunit C-terminal" evidence="1">
    <location>
        <begin position="106"/>
        <end position="156"/>
    </location>
</feature>
<accession>A0AB35U6N0</accession>
<dbReference type="Proteomes" id="UP001286174">
    <property type="component" value="Unassembled WGS sequence"/>
</dbReference>